<evidence type="ECO:0008006" key="5">
    <source>
        <dbReference type="Google" id="ProtNLM"/>
    </source>
</evidence>
<feature type="transmembrane region" description="Helical" evidence="2">
    <location>
        <begin position="290"/>
        <end position="310"/>
    </location>
</feature>
<evidence type="ECO:0000256" key="2">
    <source>
        <dbReference type="SAM" id="Phobius"/>
    </source>
</evidence>
<feature type="compositionally biased region" description="Low complexity" evidence="1">
    <location>
        <begin position="467"/>
        <end position="481"/>
    </location>
</feature>
<feature type="compositionally biased region" description="Polar residues" evidence="1">
    <location>
        <begin position="28"/>
        <end position="37"/>
    </location>
</feature>
<comment type="caution">
    <text evidence="3">The sequence shown here is derived from an EMBL/GenBank/DDBJ whole genome shotgun (WGS) entry which is preliminary data.</text>
</comment>
<protein>
    <recommendedName>
        <fullName evidence="5">Integral membrane protein</fullName>
    </recommendedName>
</protein>
<keyword evidence="2" id="KW-1133">Transmembrane helix</keyword>
<evidence type="ECO:0000313" key="3">
    <source>
        <dbReference type="EMBL" id="GAA2230619.1"/>
    </source>
</evidence>
<feature type="transmembrane region" description="Helical" evidence="2">
    <location>
        <begin position="427"/>
        <end position="445"/>
    </location>
</feature>
<keyword evidence="2" id="KW-0812">Transmembrane</keyword>
<proteinExistence type="predicted"/>
<feature type="transmembrane region" description="Helical" evidence="2">
    <location>
        <begin position="330"/>
        <end position="360"/>
    </location>
</feature>
<feature type="transmembrane region" description="Helical" evidence="2">
    <location>
        <begin position="256"/>
        <end position="283"/>
    </location>
</feature>
<accession>A0ABN3DGH9</accession>
<dbReference type="EMBL" id="BAAAQY010000003">
    <property type="protein sequence ID" value="GAA2230619.1"/>
    <property type="molecule type" value="Genomic_DNA"/>
</dbReference>
<dbReference type="RefSeq" id="WP_259478919.1">
    <property type="nucleotide sequence ID" value="NZ_BAAAQY010000003.1"/>
</dbReference>
<gene>
    <name evidence="3" type="ORF">GCM10009851_14270</name>
</gene>
<feature type="transmembrane region" description="Helical" evidence="2">
    <location>
        <begin position="403"/>
        <end position="421"/>
    </location>
</feature>
<organism evidence="3 4">
    <name type="scientific">Herbiconiux moechotypicola</name>
    <dbReference type="NCBI Taxonomy" id="637393"/>
    <lineage>
        <taxon>Bacteria</taxon>
        <taxon>Bacillati</taxon>
        <taxon>Actinomycetota</taxon>
        <taxon>Actinomycetes</taxon>
        <taxon>Micrococcales</taxon>
        <taxon>Microbacteriaceae</taxon>
        <taxon>Herbiconiux</taxon>
    </lineage>
</organism>
<keyword evidence="4" id="KW-1185">Reference proteome</keyword>
<feature type="transmembrane region" description="Helical" evidence="2">
    <location>
        <begin position="60"/>
        <end position="82"/>
    </location>
</feature>
<name>A0ABN3DGH9_9MICO</name>
<dbReference type="Proteomes" id="UP001500929">
    <property type="component" value="Unassembled WGS sequence"/>
</dbReference>
<sequence length="490" mass="51105">MTNKELVELVEQLRAENEQLRDDVRAAQSAQTLQISTDEPDAETPAPKAPRRGRGRARTVAAVALVVIGLVLAPVALVGSWAKTQLVDTDTFVATFAPLAADPAVKAFVVTEVMGVIDEQIDFEASTSEVFDAIAALDIPPSAKAALVALKVPAARGLQSLATTVVTGFVDSEAFENIWQQALRLSHQQLVAALTSDPGSAISISGSGELAIQLGPVIEAVKTALVDQGLGFAEAIPTVDAEIVVAQSASFSQLTLLYGLAVSIGQWLPLVALVFLAAGVLVAKRRVVTLFWTSLVFGLVMTVVGIALRVGNVITVSSLAAYVPIDAAGAIYDAVTSLISSTLVAMAVLGFTVALISWVLGPWRPAPALRSVFGDGAARLRAFGDTRGIGTGAFGRFLGRQRLLVQIVIGLGAAAIILFVRPISTGLIVWTAVVAVVLLLLVEVLQRPVATIDLDDPADLDEVSEHPAAPTPEAVAAEPVASTDNMELRG</sequence>
<feature type="region of interest" description="Disordered" evidence="1">
    <location>
        <begin position="461"/>
        <end position="490"/>
    </location>
</feature>
<reference evidence="3 4" key="1">
    <citation type="journal article" date="2019" name="Int. J. Syst. Evol. Microbiol.">
        <title>The Global Catalogue of Microorganisms (GCM) 10K type strain sequencing project: providing services to taxonomists for standard genome sequencing and annotation.</title>
        <authorList>
            <consortium name="The Broad Institute Genomics Platform"/>
            <consortium name="The Broad Institute Genome Sequencing Center for Infectious Disease"/>
            <person name="Wu L."/>
            <person name="Ma J."/>
        </authorList>
    </citation>
    <scope>NUCLEOTIDE SEQUENCE [LARGE SCALE GENOMIC DNA]</scope>
    <source>
        <strain evidence="3 4">JCM 16117</strain>
    </source>
</reference>
<feature type="region of interest" description="Disordered" evidence="1">
    <location>
        <begin position="26"/>
        <end position="55"/>
    </location>
</feature>
<keyword evidence="2" id="KW-0472">Membrane</keyword>
<evidence type="ECO:0000313" key="4">
    <source>
        <dbReference type="Proteomes" id="UP001500929"/>
    </source>
</evidence>
<evidence type="ECO:0000256" key="1">
    <source>
        <dbReference type="SAM" id="MobiDB-lite"/>
    </source>
</evidence>